<feature type="transmembrane region" description="Helical" evidence="7">
    <location>
        <begin position="295"/>
        <end position="314"/>
    </location>
</feature>
<comment type="caution">
    <text evidence="9">The sequence shown here is derived from an EMBL/GenBank/DDBJ whole genome shotgun (WGS) entry which is preliminary data.</text>
</comment>
<dbReference type="InterPro" id="IPR022324">
    <property type="entry name" value="Bacilysin_exporter_BacE_put"/>
</dbReference>
<feature type="transmembrane region" description="Helical" evidence="7">
    <location>
        <begin position="415"/>
        <end position="439"/>
    </location>
</feature>
<evidence type="ECO:0000259" key="8">
    <source>
        <dbReference type="PROSITE" id="PS50850"/>
    </source>
</evidence>
<evidence type="ECO:0000256" key="4">
    <source>
        <dbReference type="ARBA" id="ARBA00022989"/>
    </source>
</evidence>
<feature type="transmembrane region" description="Helical" evidence="7">
    <location>
        <begin position="326"/>
        <end position="344"/>
    </location>
</feature>
<evidence type="ECO:0000256" key="5">
    <source>
        <dbReference type="ARBA" id="ARBA00023136"/>
    </source>
</evidence>
<protein>
    <submittedName>
        <fullName evidence="9">MFS transporter</fullName>
    </submittedName>
</protein>
<dbReference type="InterPro" id="IPR020846">
    <property type="entry name" value="MFS_dom"/>
</dbReference>
<evidence type="ECO:0000256" key="3">
    <source>
        <dbReference type="ARBA" id="ARBA00022692"/>
    </source>
</evidence>
<keyword evidence="4 7" id="KW-1133">Transmembrane helix</keyword>
<evidence type="ECO:0000256" key="7">
    <source>
        <dbReference type="SAM" id="Phobius"/>
    </source>
</evidence>
<evidence type="ECO:0000256" key="6">
    <source>
        <dbReference type="SAM" id="MobiDB-lite"/>
    </source>
</evidence>
<reference evidence="9 10" key="1">
    <citation type="submission" date="2019-10" db="EMBL/GenBank/DDBJ databases">
        <title>Nonomuraea sp. nov., isolated from Phyllanthus amarus.</title>
        <authorList>
            <person name="Klykleung N."/>
            <person name="Tanasupawat S."/>
        </authorList>
    </citation>
    <scope>NUCLEOTIDE SEQUENCE [LARGE SCALE GENOMIC DNA]</scope>
    <source>
        <strain evidence="9 10">PA1-10</strain>
    </source>
</reference>
<feature type="transmembrane region" description="Helical" evidence="7">
    <location>
        <begin position="262"/>
        <end position="283"/>
    </location>
</feature>
<dbReference type="PANTHER" id="PTHR23513:SF6">
    <property type="entry name" value="MAJOR FACILITATOR SUPERFAMILY ASSOCIATED DOMAIN-CONTAINING PROTEIN"/>
    <property type="match status" value="1"/>
</dbReference>
<dbReference type="Gene3D" id="1.20.1250.20">
    <property type="entry name" value="MFS general substrate transporter like domains"/>
    <property type="match status" value="1"/>
</dbReference>
<keyword evidence="2" id="KW-1003">Cell membrane</keyword>
<dbReference type="PROSITE" id="PS50850">
    <property type="entry name" value="MFS"/>
    <property type="match status" value="1"/>
</dbReference>
<name>A0A5C4WFL2_9ACTN</name>
<keyword evidence="5 7" id="KW-0472">Membrane</keyword>
<feature type="domain" description="Major facilitator superfamily (MFS) profile" evidence="8">
    <location>
        <begin position="1"/>
        <end position="440"/>
    </location>
</feature>
<feature type="transmembrane region" description="Helical" evidence="7">
    <location>
        <begin position="40"/>
        <end position="61"/>
    </location>
</feature>
<dbReference type="InterPro" id="IPR036259">
    <property type="entry name" value="MFS_trans_sf"/>
</dbReference>
<dbReference type="AlphaFoldDB" id="A0A5C4WFL2"/>
<gene>
    <name evidence="9" type="ORF">FH608_020615</name>
</gene>
<comment type="subcellular location">
    <subcellularLocation>
        <location evidence="1">Cell membrane</location>
        <topology evidence="1">Multi-pass membrane protein</topology>
    </subcellularLocation>
</comment>
<sequence length="453" mass="47414">MGRLGDFGRFAWANGITQTGTQVTVVALPLAALLTLDAGAFQLGLLSAAQMLAFLLIGLPAGVWVDRSRRRPILIWSDVVRGVALLSVPVAAWLDILTLPHLYAVALVLGVGTVFFDIAHMSFLPAIVPKERLERGNSVLEATRNASLLAGPGLGGWLVAALTAPIALLADAVSYLASALLLSRVRAEERPRRPGGQESRAEERPRPPGEQESRAEERPRPPGEQESRAEEPAAPRPGARRVRAEVAEGVRFVAGEPVLRRIAVCGALVMVANSISTVGLPLYLVEQLGVSSAQYGLLLSAAAVGSLVGAALVAPLTARFGTGRTLYGAAVLASVLYLPALATGPGWRLLLLPLASSLFGVASSVFGVAQLSYRQRITPARLLGRVNASMRFLMWGAFPLGGLAGGALGEWLGGYAVFAAGVTLMGLSHLAVVTFPALLKARTTVDEGTTPVS</sequence>
<dbReference type="InterPro" id="IPR011701">
    <property type="entry name" value="MFS"/>
</dbReference>
<feature type="transmembrane region" description="Helical" evidence="7">
    <location>
        <begin position="166"/>
        <end position="183"/>
    </location>
</feature>
<feature type="compositionally biased region" description="Basic and acidic residues" evidence="6">
    <location>
        <begin position="199"/>
        <end position="233"/>
    </location>
</feature>
<evidence type="ECO:0000256" key="1">
    <source>
        <dbReference type="ARBA" id="ARBA00004651"/>
    </source>
</evidence>
<feature type="transmembrane region" description="Helical" evidence="7">
    <location>
        <begin position="12"/>
        <end position="34"/>
    </location>
</feature>
<dbReference type="EMBL" id="VDLX02000007">
    <property type="protein sequence ID" value="KAB8193626.1"/>
    <property type="molecule type" value="Genomic_DNA"/>
</dbReference>
<feature type="transmembrane region" description="Helical" evidence="7">
    <location>
        <begin position="73"/>
        <end position="94"/>
    </location>
</feature>
<feature type="transmembrane region" description="Helical" evidence="7">
    <location>
        <begin position="350"/>
        <end position="371"/>
    </location>
</feature>
<feature type="transmembrane region" description="Helical" evidence="7">
    <location>
        <begin position="100"/>
        <end position="121"/>
    </location>
</feature>
<organism evidence="9 10">
    <name type="scientific">Nonomuraea phyllanthi</name>
    <dbReference type="NCBI Taxonomy" id="2219224"/>
    <lineage>
        <taxon>Bacteria</taxon>
        <taxon>Bacillati</taxon>
        <taxon>Actinomycetota</taxon>
        <taxon>Actinomycetes</taxon>
        <taxon>Streptosporangiales</taxon>
        <taxon>Streptosporangiaceae</taxon>
        <taxon>Nonomuraea</taxon>
    </lineage>
</organism>
<dbReference type="SUPFAM" id="SSF103473">
    <property type="entry name" value="MFS general substrate transporter"/>
    <property type="match status" value="1"/>
</dbReference>
<dbReference type="Pfam" id="PF07690">
    <property type="entry name" value="MFS_1"/>
    <property type="match status" value="2"/>
</dbReference>
<feature type="transmembrane region" description="Helical" evidence="7">
    <location>
        <begin position="392"/>
        <end position="409"/>
    </location>
</feature>
<dbReference type="GO" id="GO:0022857">
    <property type="term" value="F:transmembrane transporter activity"/>
    <property type="evidence" value="ECO:0007669"/>
    <property type="project" value="InterPro"/>
</dbReference>
<dbReference type="PANTHER" id="PTHR23513">
    <property type="entry name" value="INTEGRAL MEMBRANE EFFLUX PROTEIN-RELATED"/>
    <property type="match status" value="1"/>
</dbReference>
<dbReference type="CDD" id="cd06173">
    <property type="entry name" value="MFS_MefA_like"/>
    <property type="match status" value="1"/>
</dbReference>
<feature type="region of interest" description="Disordered" evidence="6">
    <location>
        <begin position="188"/>
        <end position="240"/>
    </location>
</feature>
<keyword evidence="10" id="KW-1185">Reference proteome</keyword>
<dbReference type="OrthoDB" id="9815525at2"/>
<dbReference type="PRINTS" id="PR01988">
    <property type="entry name" value="EXPORTERBACE"/>
</dbReference>
<keyword evidence="3 7" id="KW-0812">Transmembrane</keyword>
<evidence type="ECO:0000313" key="9">
    <source>
        <dbReference type="EMBL" id="KAB8193626.1"/>
    </source>
</evidence>
<accession>A0A5C4WFL2</accession>
<evidence type="ECO:0000256" key="2">
    <source>
        <dbReference type="ARBA" id="ARBA00022475"/>
    </source>
</evidence>
<proteinExistence type="predicted"/>
<dbReference type="RefSeq" id="WP_139632178.1">
    <property type="nucleotide sequence ID" value="NZ_VDLX02000007.1"/>
</dbReference>
<evidence type="ECO:0000313" key="10">
    <source>
        <dbReference type="Proteomes" id="UP000312512"/>
    </source>
</evidence>
<dbReference type="Proteomes" id="UP000312512">
    <property type="component" value="Unassembled WGS sequence"/>
</dbReference>
<dbReference type="GO" id="GO:0005886">
    <property type="term" value="C:plasma membrane"/>
    <property type="evidence" value="ECO:0007669"/>
    <property type="project" value="UniProtKB-SubCell"/>
</dbReference>